<keyword evidence="9" id="KW-1185">Reference proteome</keyword>
<dbReference type="Proteomes" id="UP000004263">
    <property type="component" value="Unassembled WGS sequence"/>
</dbReference>
<dbReference type="Gene3D" id="3.90.79.10">
    <property type="entry name" value="Nucleoside Triphosphate Pyrophosphohydrolase"/>
    <property type="match status" value="1"/>
</dbReference>
<name>Q1N012_9GAMM</name>
<evidence type="ECO:0000256" key="2">
    <source>
        <dbReference type="ARBA" id="ARBA00001946"/>
    </source>
</evidence>
<evidence type="ECO:0000313" key="9">
    <source>
        <dbReference type="Proteomes" id="UP000004263"/>
    </source>
</evidence>
<dbReference type="InterPro" id="IPR015797">
    <property type="entry name" value="NUDIX_hydrolase-like_dom_sf"/>
</dbReference>
<evidence type="ECO:0000313" key="8">
    <source>
        <dbReference type="EMBL" id="EAT11551.1"/>
    </source>
</evidence>
<dbReference type="RefSeq" id="WP_007019162.1">
    <property type="nucleotide sequence ID" value="NZ_CH724121.1"/>
</dbReference>
<reference evidence="8 9" key="1">
    <citation type="submission" date="2006-03" db="EMBL/GenBank/DDBJ databases">
        <authorList>
            <person name="Pinhassi J."/>
            <person name="Pedros-Alio C."/>
            <person name="Ferriera S."/>
            <person name="Johnson J."/>
            <person name="Kravitz S."/>
            <person name="Halpern A."/>
            <person name="Remington K."/>
            <person name="Beeson K."/>
            <person name="Tran B."/>
            <person name="Rogers Y.-H."/>
            <person name="Friedman R."/>
            <person name="Venter J.C."/>
        </authorList>
    </citation>
    <scope>NUCLEOTIDE SEQUENCE [LARGE SCALE GENOMIC DNA]</scope>
    <source>
        <strain evidence="8 9">RED65</strain>
    </source>
</reference>
<dbReference type="AlphaFoldDB" id="Q1N012"/>
<dbReference type="HOGENOM" id="CLU_040940_5_2_6"/>
<dbReference type="STRING" id="207949.RED65_02734"/>
<keyword evidence="5" id="KW-0460">Magnesium</keyword>
<keyword evidence="6" id="KW-0464">Manganese</keyword>
<comment type="cofactor">
    <cofactor evidence="2">
        <name>Mg(2+)</name>
        <dbReference type="ChEBI" id="CHEBI:18420"/>
    </cofactor>
</comment>
<comment type="cofactor">
    <cofactor evidence="1">
        <name>Mn(2+)</name>
        <dbReference type="ChEBI" id="CHEBI:29035"/>
    </cofactor>
</comment>
<evidence type="ECO:0000256" key="1">
    <source>
        <dbReference type="ARBA" id="ARBA00001936"/>
    </source>
</evidence>
<gene>
    <name evidence="8" type="ORF">RED65_02734</name>
</gene>
<dbReference type="PANTHER" id="PTHR12992">
    <property type="entry name" value="NUDIX HYDROLASE"/>
    <property type="match status" value="1"/>
</dbReference>
<keyword evidence="3" id="KW-0479">Metal-binding</keyword>
<protein>
    <recommendedName>
        <fullName evidence="7">Nudix hydrolase domain-containing protein</fullName>
    </recommendedName>
</protein>
<dbReference type="PROSITE" id="PS51462">
    <property type="entry name" value="NUDIX"/>
    <property type="match status" value="1"/>
</dbReference>
<dbReference type="PANTHER" id="PTHR12992:SF11">
    <property type="entry name" value="MITOCHONDRIAL COENZYME A DIPHOSPHATASE NUDT8"/>
    <property type="match status" value="1"/>
</dbReference>
<accession>Q1N012</accession>
<dbReference type="SUPFAM" id="SSF55811">
    <property type="entry name" value="Nudix"/>
    <property type="match status" value="1"/>
</dbReference>
<dbReference type="Pfam" id="PF00293">
    <property type="entry name" value="NUDIX"/>
    <property type="match status" value="1"/>
</dbReference>
<comment type="caution">
    <text evidence="8">The sequence shown here is derived from an EMBL/GenBank/DDBJ whole genome shotgun (WGS) entry which is preliminary data.</text>
</comment>
<evidence type="ECO:0000256" key="4">
    <source>
        <dbReference type="ARBA" id="ARBA00022801"/>
    </source>
</evidence>
<dbReference type="CDD" id="cd03426">
    <property type="entry name" value="NUDIX_CoAse_Nudt7"/>
    <property type="match status" value="1"/>
</dbReference>
<feature type="domain" description="Nudix hydrolase" evidence="7">
    <location>
        <begin position="23"/>
        <end position="158"/>
    </location>
</feature>
<sequence length="204" mass="22521">MILTTLINGVQNHQPRTLEISELAQAAVLVAVTDAPEPEVILTLRSSEMPTHQGEVAFPGGKCEATDRDVIETALREAEEEIGLNPETVNVVGPMSQVISRYGFLVTPVLAVVPHDVVLSNDSDEIEAYFRVPLSFFIDGEPDNIDKFGSFKGPRWQFQSFTIWGLTAVMLAEMLNEFCGTQLELAIGHIQDHMDQLIKNNKEG</sequence>
<evidence type="ECO:0000256" key="5">
    <source>
        <dbReference type="ARBA" id="ARBA00022842"/>
    </source>
</evidence>
<dbReference type="GO" id="GO:0046872">
    <property type="term" value="F:metal ion binding"/>
    <property type="evidence" value="ECO:0007669"/>
    <property type="project" value="UniProtKB-KW"/>
</dbReference>
<proteinExistence type="predicted"/>
<evidence type="ECO:0000256" key="6">
    <source>
        <dbReference type="ARBA" id="ARBA00023211"/>
    </source>
</evidence>
<dbReference type="GO" id="GO:0010945">
    <property type="term" value="F:coenzyme A diphosphatase activity"/>
    <property type="evidence" value="ECO:0007669"/>
    <property type="project" value="InterPro"/>
</dbReference>
<evidence type="ECO:0000256" key="3">
    <source>
        <dbReference type="ARBA" id="ARBA00022723"/>
    </source>
</evidence>
<organism evidence="8 9">
    <name type="scientific">Bermanella marisrubri</name>
    <dbReference type="NCBI Taxonomy" id="207949"/>
    <lineage>
        <taxon>Bacteria</taxon>
        <taxon>Pseudomonadati</taxon>
        <taxon>Pseudomonadota</taxon>
        <taxon>Gammaproteobacteria</taxon>
        <taxon>Oceanospirillales</taxon>
        <taxon>Oceanospirillaceae</taxon>
        <taxon>Bermanella</taxon>
    </lineage>
</organism>
<keyword evidence="4" id="KW-0378">Hydrolase</keyword>
<dbReference type="InterPro" id="IPR045121">
    <property type="entry name" value="CoAse"/>
</dbReference>
<dbReference type="InterPro" id="IPR000086">
    <property type="entry name" value="NUDIX_hydrolase_dom"/>
</dbReference>
<evidence type="ECO:0000259" key="7">
    <source>
        <dbReference type="PROSITE" id="PS51462"/>
    </source>
</evidence>
<dbReference type="EMBL" id="AAQH01000016">
    <property type="protein sequence ID" value="EAT11551.1"/>
    <property type="molecule type" value="Genomic_DNA"/>
</dbReference>